<feature type="active site" description="Proton acceptor" evidence="2">
    <location>
        <position position="216"/>
    </location>
</feature>
<evidence type="ECO:0000313" key="4">
    <source>
        <dbReference type="EMBL" id="RFU65253.1"/>
    </source>
</evidence>
<feature type="domain" description="Gamma-glutamylcyclotransferase AIG2-like" evidence="3">
    <location>
        <begin position="9"/>
        <end position="128"/>
    </location>
</feature>
<proteinExistence type="predicted"/>
<reference evidence="4 5" key="1">
    <citation type="submission" date="2018-08" db="EMBL/GenBank/DDBJ databases">
        <title>Bacillus chawlae sp. nov., Bacillus glennii sp. nov., and Bacillus saganii sp. nov. Isolated from the Vehicle Assembly Building at Kennedy Space Center where the Viking Spacecraft were Assembled.</title>
        <authorList>
            <person name="Seuylemezian A."/>
            <person name="Vaishampayan P."/>
        </authorList>
    </citation>
    <scope>NUCLEOTIDE SEQUENCE [LARGE SCALE GENOMIC DNA]</scope>
    <source>
        <strain evidence="4 5">V44-8</strain>
    </source>
</reference>
<protein>
    <submittedName>
        <fullName evidence="4">Gamma-glutamylcyclotransferase</fullName>
    </submittedName>
</protein>
<dbReference type="AlphaFoldDB" id="A0A372LG15"/>
<dbReference type="GO" id="GO:0016740">
    <property type="term" value="F:transferase activity"/>
    <property type="evidence" value="ECO:0007669"/>
    <property type="project" value="UniProtKB-KW"/>
</dbReference>
<dbReference type="InterPro" id="IPR013024">
    <property type="entry name" value="GGCT-like"/>
</dbReference>
<name>A0A372LG15_9BACI</name>
<accession>A0A372LG15</accession>
<dbReference type="Pfam" id="PF06094">
    <property type="entry name" value="GGACT"/>
    <property type="match status" value="1"/>
</dbReference>
<dbReference type="InterPro" id="IPR036568">
    <property type="entry name" value="GGCT-like_sf"/>
</dbReference>
<keyword evidence="1" id="KW-0456">Lyase</keyword>
<evidence type="ECO:0000259" key="3">
    <source>
        <dbReference type="Pfam" id="PF06094"/>
    </source>
</evidence>
<organism evidence="4 5">
    <name type="scientific">Peribacillus glennii</name>
    <dbReference type="NCBI Taxonomy" id="2303991"/>
    <lineage>
        <taxon>Bacteria</taxon>
        <taxon>Bacillati</taxon>
        <taxon>Bacillota</taxon>
        <taxon>Bacilli</taxon>
        <taxon>Bacillales</taxon>
        <taxon>Bacillaceae</taxon>
        <taxon>Peribacillus</taxon>
    </lineage>
</organism>
<dbReference type="InterPro" id="IPR009288">
    <property type="entry name" value="AIG2-like_dom"/>
</dbReference>
<evidence type="ECO:0000256" key="2">
    <source>
        <dbReference type="PIRSR" id="PIRSR617939-1"/>
    </source>
</evidence>
<dbReference type="GO" id="GO:0003839">
    <property type="term" value="F:gamma-glutamylcyclotransferase activity"/>
    <property type="evidence" value="ECO:0007669"/>
    <property type="project" value="InterPro"/>
</dbReference>
<dbReference type="Gene3D" id="3.10.490.10">
    <property type="entry name" value="Gamma-glutamyl cyclotransferase-like"/>
    <property type="match status" value="2"/>
</dbReference>
<dbReference type="Pfam" id="PF13772">
    <property type="entry name" value="AIG2_2"/>
    <property type="match status" value="1"/>
</dbReference>
<dbReference type="PANTHER" id="PTHR12935">
    <property type="entry name" value="GAMMA-GLUTAMYLCYCLOTRANSFERASE"/>
    <property type="match status" value="1"/>
</dbReference>
<gene>
    <name evidence="4" type="ORF">D0466_04955</name>
</gene>
<dbReference type="EMBL" id="QVTD01000003">
    <property type="protein sequence ID" value="RFU65253.1"/>
    <property type="molecule type" value="Genomic_DNA"/>
</dbReference>
<dbReference type="CDD" id="cd06661">
    <property type="entry name" value="GGCT_like"/>
    <property type="match status" value="2"/>
</dbReference>
<evidence type="ECO:0000313" key="5">
    <source>
        <dbReference type="Proteomes" id="UP000262939"/>
    </source>
</evidence>
<dbReference type="PANTHER" id="PTHR12935:SF0">
    <property type="entry name" value="GAMMA-GLUTAMYLCYCLOTRANSFERASE"/>
    <property type="match status" value="1"/>
</dbReference>
<dbReference type="SUPFAM" id="SSF110857">
    <property type="entry name" value="Gamma-glutamyl cyclotransferase-like"/>
    <property type="match status" value="2"/>
</dbReference>
<dbReference type="RefSeq" id="WP_117321428.1">
    <property type="nucleotide sequence ID" value="NZ_QVTD01000003.1"/>
</dbReference>
<keyword evidence="5" id="KW-1185">Reference proteome</keyword>
<evidence type="ECO:0000256" key="1">
    <source>
        <dbReference type="ARBA" id="ARBA00023239"/>
    </source>
</evidence>
<keyword evidence="4" id="KW-0808">Transferase</keyword>
<dbReference type="InterPro" id="IPR017939">
    <property type="entry name" value="G-Glutamylcylcotransferase"/>
</dbReference>
<dbReference type="Proteomes" id="UP000262939">
    <property type="component" value="Unassembled WGS sequence"/>
</dbReference>
<comment type="caution">
    <text evidence="4">The sequence shown here is derived from an EMBL/GenBank/DDBJ whole genome shotgun (WGS) entry which is preliminary data.</text>
</comment>
<sequence length="291" mass="33305">MGMEETTLVFVYGTLRKHNGNHCFLKSARCVAEQSWTQGRLFESISGLPFLDPMEGGRVYGELYEVNIALLQHLDRLEGFKGSGQSNFYCRVEQMVHTDRGPLKAFVYVIPNGKKNEDMKSIEGGDWRIHSLLKKKNKFLYFAYASCMDHQRFKSAGVDHHFQNIKGRGTLRGYSLRFTRKSYDGGRADIVEEGGIVEGILYEVSEECLRYLYQREGVAFSIYRPALVDIELNGKTVENVLTFIVVDKDEETAPSAHYLEEIFRGGSGFLSETYMEEMKKRFEASFNLSLE</sequence>